<reference evidence="1 2" key="1">
    <citation type="submission" date="2020-08" db="EMBL/GenBank/DDBJ databases">
        <title>Genomic Encyclopedia of Type Strains, Phase IV (KMG-IV): sequencing the most valuable type-strain genomes for metagenomic binning, comparative biology and taxonomic classification.</title>
        <authorList>
            <person name="Goeker M."/>
        </authorList>
    </citation>
    <scope>NUCLEOTIDE SEQUENCE [LARGE SCALE GENOMIC DNA]</scope>
    <source>
        <strain evidence="1 2">DSM 12027</strain>
    </source>
</reference>
<sequence length="95" mass="11104">MSPWREHFAVLCKRLGYAELSRREGAELRDWLMPLAVVTNQPFPLMGLLLNEVRRRHLRARTERYASKARLGHAFWLAYENFCILSQPLTVGSHP</sequence>
<evidence type="ECO:0000313" key="1">
    <source>
        <dbReference type="EMBL" id="MBB6015980.1"/>
    </source>
</evidence>
<gene>
    <name evidence="1" type="ORF">HNQ04_001212</name>
</gene>
<evidence type="ECO:0008006" key="3">
    <source>
        <dbReference type="Google" id="ProtNLM"/>
    </source>
</evidence>
<keyword evidence="2" id="KW-1185">Reference proteome</keyword>
<protein>
    <recommendedName>
        <fullName evidence="3">Transposase</fullName>
    </recommendedName>
</protein>
<comment type="caution">
    <text evidence="1">The sequence shown here is derived from an EMBL/GenBank/DDBJ whole genome shotgun (WGS) entry which is preliminary data.</text>
</comment>
<dbReference type="Proteomes" id="UP000629870">
    <property type="component" value="Unassembled WGS sequence"/>
</dbReference>
<name>A0ABR6NPL9_9DEIO</name>
<evidence type="ECO:0000313" key="2">
    <source>
        <dbReference type="Proteomes" id="UP000629870"/>
    </source>
</evidence>
<proteinExistence type="predicted"/>
<accession>A0ABR6NPL9</accession>
<dbReference type="EMBL" id="JACHEW010000004">
    <property type="protein sequence ID" value="MBB6015980.1"/>
    <property type="molecule type" value="Genomic_DNA"/>
</dbReference>
<organism evidence="1 2">
    <name type="scientific">Deinococcus radiopugnans ATCC 19172</name>
    <dbReference type="NCBI Taxonomy" id="585398"/>
    <lineage>
        <taxon>Bacteria</taxon>
        <taxon>Thermotogati</taxon>
        <taxon>Deinococcota</taxon>
        <taxon>Deinococci</taxon>
        <taxon>Deinococcales</taxon>
        <taxon>Deinococcaceae</taxon>
        <taxon>Deinococcus</taxon>
    </lineage>
</organism>